<dbReference type="AlphaFoldDB" id="A0A370WV03"/>
<organism evidence="1 2">
    <name type="scientific">Dyella monticola</name>
    <dbReference type="NCBI Taxonomy" id="1927958"/>
    <lineage>
        <taxon>Bacteria</taxon>
        <taxon>Pseudomonadati</taxon>
        <taxon>Pseudomonadota</taxon>
        <taxon>Gammaproteobacteria</taxon>
        <taxon>Lysobacterales</taxon>
        <taxon>Rhodanobacteraceae</taxon>
        <taxon>Dyella</taxon>
    </lineage>
</organism>
<dbReference type="Proteomes" id="UP000254258">
    <property type="component" value="Unassembled WGS sequence"/>
</dbReference>
<dbReference type="EMBL" id="QRBE01000010">
    <property type="protein sequence ID" value="RDS79881.1"/>
    <property type="molecule type" value="Genomic_DNA"/>
</dbReference>
<accession>A0A370WV03</accession>
<proteinExistence type="predicted"/>
<keyword evidence="2" id="KW-1185">Reference proteome</keyword>
<evidence type="ECO:0000313" key="2">
    <source>
        <dbReference type="Proteomes" id="UP000254258"/>
    </source>
</evidence>
<dbReference type="RefSeq" id="WP_147293339.1">
    <property type="nucleotide sequence ID" value="NZ_QRBE01000010.1"/>
</dbReference>
<comment type="caution">
    <text evidence="1">The sequence shown here is derived from an EMBL/GenBank/DDBJ whole genome shotgun (WGS) entry which is preliminary data.</text>
</comment>
<sequence length="83" mass="9191">MSVDGANMRRCDGSRRESPALLISIIAMAFSRGIQCSTTLRAVNSMRPYHLVEIGWPEARSFANLNGLGWLRLGRVARTARLS</sequence>
<name>A0A370WV03_9GAMM</name>
<gene>
    <name evidence="1" type="ORF">DWU98_15680</name>
</gene>
<evidence type="ECO:0000313" key="1">
    <source>
        <dbReference type="EMBL" id="RDS79881.1"/>
    </source>
</evidence>
<protein>
    <submittedName>
        <fullName evidence="1">Uncharacterized protein</fullName>
    </submittedName>
</protein>
<reference evidence="1 2" key="1">
    <citation type="submission" date="2018-07" db="EMBL/GenBank/DDBJ databases">
        <title>Dyella monticola sp. nov. and Dyella psychrodurans sp. nov. isolated from monsoon evergreen broad-leaved forest soil of Dinghu Mountain, China.</title>
        <authorList>
            <person name="Gao Z."/>
            <person name="Qiu L."/>
        </authorList>
    </citation>
    <scope>NUCLEOTIDE SEQUENCE [LARGE SCALE GENOMIC DNA]</scope>
    <source>
        <strain evidence="1 2">4G-K06</strain>
    </source>
</reference>